<sequence>MQVCVKALGKDYAVELNRNQYFFLGIVVILLGLQFRIVSSYVLNQEATRFLAERTQSSSTSTTMVSFTGDMGSLPNKVINPPEWLGWCLISVGSVLILHSLAMKKPGG</sequence>
<organism evidence="2 3">
    <name type="scientific">Bythopirellula goksoeyrii</name>
    <dbReference type="NCBI Taxonomy" id="1400387"/>
    <lineage>
        <taxon>Bacteria</taxon>
        <taxon>Pseudomonadati</taxon>
        <taxon>Planctomycetota</taxon>
        <taxon>Planctomycetia</taxon>
        <taxon>Pirellulales</taxon>
        <taxon>Lacipirellulaceae</taxon>
        <taxon>Bythopirellula</taxon>
    </lineage>
</organism>
<feature type="transmembrane region" description="Helical" evidence="1">
    <location>
        <begin position="21"/>
        <end position="43"/>
    </location>
</feature>
<dbReference type="EMBL" id="CP042913">
    <property type="protein sequence ID" value="QEG35250.1"/>
    <property type="molecule type" value="Genomic_DNA"/>
</dbReference>
<dbReference type="Proteomes" id="UP000323917">
    <property type="component" value="Chromosome"/>
</dbReference>
<feature type="transmembrane region" description="Helical" evidence="1">
    <location>
        <begin position="84"/>
        <end position="102"/>
    </location>
</feature>
<keyword evidence="1" id="KW-1133">Transmembrane helix</keyword>
<keyword evidence="1" id="KW-0472">Membrane</keyword>
<name>A0A5B9QCB1_9BACT</name>
<gene>
    <name evidence="2" type="ORF">Pr1d_25440</name>
</gene>
<reference evidence="2 3" key="1">
    <citation type="submission" date="2019-08" db="EMBL/GenBank/DDBJ databases">
        <title>Deep-cultivation of Planctomycetes and their phenomic and genomic characterization uncovers novel biology.</title>
        <authorList>
            <person name="Wiegand S."/>
            <person name="Jogler M."/>
            <person name="Boedeker C."/>
            <person name="Pinto D."/>
            <person name="Vollmers J."/>
            <person name="Rivas-Marin E."/>
            <person name="Kohn T."/>
            <person name="Peeters S.H."/>
            <person name="Heuer A."/>
            <person name="Rast P."/>
            <person name="Oberbeckmann S."/>
            <person name="Bunk B."/>
            <person name="Jeske O."/>
            <person name="Meyerdierks A."/>
            <person name="Storesund J.E."/>
            <person name="Kallscheuer N."/>
            <person name="Luecker S."/>
            <person name="Lage O.M."/>
            <person name="Pohl T."/>
            <person name="Merkel B.J."/>
            <person name="Hornburger P."/>
            <person name="Mueller R.-W."/>
            <person name="Bruemmer F."/>
            <person name="Labrenz M."/>
            <person name="Spormann A.M."/>
            <person name="Op den Camp H."/>
            <person name="Overmann J."/>
            <person name="Amann R."/>
            <person name="Jetten M.S.M."/>
            <person name="Mascher T."/>
            <person name="Medema M.H."/>
            <person name="Devos D.P."/>
            <person name="Kaster A.-K."/>
            <person name="Ovreas L."/>
            <person name="Rohde M."/>
            <person name="Galperin M.Y."/>
            <person name="Jogler C."/>
        </authorList>
    </citation>
    <scope>NUCLEOTIDE SEQUENCE [LARGE SCALE GENOMIC DNA]</scope>
    <source>
        <strain evidence="2 3">Pr1d</strain>
    </source>
</reference>
<keyword evidence="3" id="KW-1185">Reference proteome</keyword>
<dbReference type="KEGG" id="bgok:Pr1d_25440"/>
<proteinExistence type="predicted"/>
<accession>A0A5B9QCB1</accession>
<evidence type="ECO:0000313" key="2">
    <source>
        <dbReference type="EMBL" id="QEG35250.1"/>
    </source>
</evidence>
<keyword evidence="1" id="KW-0812">Transmembrane</keyword>
<evidence type="ECO:0000256" key="1">
    <source>
        <dbReference type="SAM" id="Phobius"/>
    </source>
</evidence>
<dbReference type="AlphaFoldDB" id="A0A5B9QCB1"/>
<protein>
    <submittedName>
        <fullName evidence="2">Uncharacterized protein</fullName>
    </submittedName>
</protein>
<evidence type="ECO:0000313" key="3">
    <source>
        <dbReference type="Proteomes" id="UP000323917"/>
    </source>
</evidence>